<reference evidence="5" key="1">
    <citation type="submission" date="2019-10" db="EMBL/GenBank/DDBJ databases">
        <title>Corvus moneduloides (New Caledonian crow) genome, bCorMon1, primary haplotype.</title>
        <authorList>
            <person name="Rutz C."/>
            <person name="Fungtammasan C."/>
            <person name="Mountcastle J."/>
            <person name="Formenti G."/>
            <person name="Chow W."/>
            <person name="Howe K."/>
            <person name="Steele M.P."/>
            <person name="Fernandes J."/>
            <person name="Gilbert M.T.P."/>
            <person name="Fedrigo O."/>
            <person name="Jarvis E.D."/>
            <person name="Gemmell N."/>
        </authorList>
    </citation>
    <scope>NUCLEOTIDE SEQUENCE [LARGE SCALE GENOMIC DNA]</scope>
</reference>
<dbReference type="GO" id="GO:0005783">
    <property type="term" value="C:endoplasmic reticulum"/>
    <property type="evidence" value="ECO:0007669"/>
    <property type="project" value="TreeGrafter"/>
</dbReference>
<proteinExistence type="inferred from homology"/>
<accession>A0A8U7NWU7</accession>
<reference evidence="4" key="3">
    <citation type="submission" date="2025-09" db="UniProtKB">
        <authorList>
            <consortium name="Ensembl"/>
        </authorList>
    </citation>
    <scope>IDENTIFICATION</scope>
</reference>
<name>A0A8U7NWU7_CORMO</name>
<dbReference type="Proteomes" id="UP000694553">
    <property type="component" value="Unassembled WGS sequence"/>
</dbReference>
<dbReference type="InterPro" id="IPR042415">
    <property type="entry name" value="CNPY"/>
</dbReference>
<evidence type="ECO:0000313" key="5">
    <source>
        <dbReference type="Proteomes" id="UP000694553"/>
    </source>
</evidence>
<dbReference type="PANTHER" id="PTHR13341">
    <property type="entry name" value="MIR-INTERACTING SAPOSIN-LIKE PROTEIN"/>
    <property type="match status" value="1"/>
</dbReference>
<feature type="compositionally biased region" description="Basic and acidic residues" evidence="2">
    <location>
        <begin position="10"/>
        <end position="26"/>
    </location>
</feature>
<dbReference type="AlphaFoldDB" id="A0A8U7NWU7"/>
<comment type="similarity">
    <text evidence="1">Belongs to the canopy family.</text>
</comment>
<feature type="domain" description="DUF3456" evidence="3">
    <location>
        <begin position="174"/>
        <end position="277"/>
    </location>
</feature>
<feature type="domain" description="DUF3456" evidence="3">
    <location>
        <begin position="112"/>
        <end position="149"/>
    </location>
</feature>
<dbReference type="InterPro" id="IPR021852">
    <property type="entry name" value="DUF3456"/>
</dbReference>
<sequence length="288" mass="31877">MGRQGWTGTEGHRRDRARQDGAEGDRRHRSGWWHRPGWWHRVGRCPVGPAHPAQGQAEGPQAVGTSPCTPTIPVCPSPTSLALGSHRSVCASFPMTLCPSCHRAPHVTVCPTACRALVDELEWEIAQVDPRKTIQMGSFRINPDGSQSVVEVRPLPLSPLPVPLRGDPADPSPGPQVPYARSEAHLTELLERVCEKMKEYGEKVDPATHRKSYVRVISHDGTKMDLSGVKFDGDVTSSLKFACESIAEEYEDELIEFLSHEAENVKDRLCSKRTDLCDHALHIPHDEL</sequence>
<dbReference type="PANTHER" id="PTHR13341:SF6">
    <property type="entry name" value="PROTEIN CANOPY HOMOLOG 2"/>
    <property type="match status" value="1"/>
</dbReference>
<gene>
    <name evidence="4" type="primary">CNPY2</name>
</gene>
<evidence type="ECO:0000256" key="2">
    <source>
        <dbReference type="SAM" id="MobiDB-lite"/>
    </source>
</evidence>
<feature type="region of interest" description="Disordered" evidence="2">
    <location>
        <begin position="1"/>
        <end position="30"/>
    </location>
</feature>
<protein>
    <submittedName>
        <fullName evidence="4">Canopy FGF signaling regulator 2</fullName>
    </submittedName>
</protein>
<evidence type="ECO:0000259" key="3">
    <source>
        <dbReference type="Pfam" id="PF11938"/>
    </source>
</evidence>
<organism evidence="4 5">
    <name type="scientific">Corvus moneduloides</name>
    <name type="common">New Caledonian crow</name>
    <dbReference type="NCBI Taxonomy" id="1196302"/>
    <lineage>
        <taxon>Eukaryota</taxon>
        <taxon>Metazoa</taxon>
        <taxon>Chordata</taxon>
        <taxon>Craniata</taxon>
        <taxon>Vertebrata</taxon>
        <taxon>Euteleostomi</taxon>
        <taxon>Archelosauria</taxon>
        <taxon>Archosauria</taxon>
        <taxon>Dinosauria</taxon>
        <taxon>Saurischia</taxon>
        <taxon>Theropoda</taxon>
        <taxon>Coelurosauria</taxon>
        <taxon>Aves</taxon>
        <taxon>Neognathae</taxon>
        <taxon>Neoaves</taxon>
        <taxon>Telluraves</taxon>
        <taxon>Australaves</taxon>
        <taxon>Passeriformes</taxon>
        <taxon>Corvoidea</taxon>
        <taxon>Corvidae</taxon>
        <taxon>Corvus</taxon>
    </lineage>
</organism>
<evidence type="ECO:0000256" key="1">
    <source>
        <dbReference type="ARBA" id="ARBA00007285"/>
    </source>
</evidence>
<evidence type="ECO:0000313" key="4">
    <source>
        <dbReference type="Ensembl" id="ENSCMUP00000031584.1"/>
    </source>
</evidence>
<reference evidence="4" key="2">
    <citation type="submission" date="2025-08" db="UniProtKB">
        <authorList>
            <consortium name="Ensembl"/>
        </authorList>
    </citation>
    <scope>IDENTIFICATION</scope>
</reference>
<dbReference type="Pfam" id="PF11938">
    <property type="entry name" value="DUF3456"/>
    <property type="match status" value="2"/>
</dbReference>
<keyword evidence="5" id="KW-1185">Reference proteome</keyword>
<dbReference type="Ensembl" id="ENSCMUT00000036355.1">
    <property type="protein sequence ID" value="ENSCMUP00000031584.1"/>
    <property type="gene ID" value="ENSCMUG00000019704.1"/>
</dbReference>